<accession>A0A1L8R9M3</accession>
<dbReference type="Pfam" id="PF13673">
    <property type="entry name" value="Acetyltransf_10"/>
    <property type="match status" value="1"/>
</dbReference>
<dbReference type="STRING" id="317010.RU96_GL001167"/>
<dbReference type="AlphaFoldDB" id="A0A1L8R9M3"/>
<organism evidence="2 3">
    <name type="scientific">Enterococcus canintestini</name>
    <dbReference type="NCBI Taxonomy" id="317010"/>
    <lineage>
        <taxon>Bacteria</taxon>
        <taxon>Bacillati</taxon>
        <taxon>Bacillota</taxon>
        <taxon>Bacilli</taxon>
        <taxon>Lactobacillales</taxon>
        <taxon>Enterococcaceae</taxon>
        <taxon>Enterococcus</taxon>
    </lineage>
</organism>
<evidence type="ECO:0000259" key="1">
    <source>
        <dbReference type="PROSITE" id="PS51186"/>
    </source>
</evidence>
<evidence type="ECO:0000313" key="3">
    <source>
        <dbReference type="Proteomes" id="UP000182835"/>
    </source>
</evidence>
<gene>
    <name evidence="2" type="ORF">RU96_GL001167</name>
</gene>
<feature type="domain" description="N-acetyltransferase" evidence="1">
    <location>
        <begin position="4"/>
        <end position="141"/>
    </location>
</feature>
<dbReference type="Proteomes" id="UP000182835">
    <property type="component" value="Unassembled WGS sequence"/>
</dbReference>
<evidence type="ECO:0000313" key="2">
    <source>
        <dbReference type="EMBL" id="OJG16425.1"/>
    </source>
</evidence>
<dbReference type="OrthoDB" id="9796171at2"/>
<comment type="caution">
    <text evidence="2">The sequence shown here is derived from an EMBL/GenBank/DDBJ whole genome shotgun (WGS) entry which is preliminary data.</text>
</comment>
<dbReference type="GO" id="GO:0016747">
    <property type="term" value="F:acyltransferase activity, transferring groups other than amino-acyl groups"/>
    <property type="evidence" value="ECO:0007669"/>
    <property type="project" value="InterPro"/>
</dbReference>
<dbReference type="CDD" id="cd04301">
    <property type="entry name" value="NAT_SF"/>
    <property type="match status" value="1"/>
</dbReference>
<name>A0A1L8R9M3_9ENTE</name>
<protein>
    <recommendedName>
        <fullName evidence="1">N-acetyltransferase domain-containing protein</fullName>
    </recommendedName>
</protein>
<dbReference type="SUPFAM" id="SSF55729">
    <property type="entry name" value="Acyl-CoA N-acyltransferases (Nat)"/>
    <property type="match status" value="1"/>
</dbReference>
<dbReference type="PROSITE" id="PS51186">
    <property type="entry name" value="GNAT"/>
    <property type="match status" value="1"/>
</dbReference>
<reference evidence="2 3" key="1">
    <citation type="submission" date="2014-12" db="EMBL/GenBank/DDBJ databases">
        <title>Draft genome sequences of 29 type strains of Enterococci.</title>
        <authorList>
            <person name="Zhong Z."/>
            <person name="Sun Z."/>
            <person name="Liu W."/>
            <person name="Zhang W."/>
            <person name="Zhang H."/>
        </authorList>
    </citation>
    <scope>NUCLEOTIDE SEQUENCE [LARGE SCALE GENOMIC DNA]</scope>
    <source>
        <strain evidence="2 3">DSM 21207</strain>
    </source>
</reference>
<dbReference type="InterPro" id="IPR000182">
    <property type="entry name" value="GNAT_dom"/>
</dbReference>
<dbReference type="RefSeq" id="WP_071863989.1">
    <property type="nucleotide sequence ID" value="NZ_JBHLVQ010000010.1"/>
</dbReference>
<proteinExistence type="predicted"/>
<dbReference type="InterPro" id="IPR016181">
    <property type="entry name" value="Acyl_CoA_acyltransferase"/>
</dbReference>
<dbReference type="EMBL" id="JXKG01000002">
    <property type="protein sequence ID" value="OJG16425.1"/>
    <property type="molecule type" value="Genomic_DNA"/>
</dbReference>
<dbReference type="Gene3D" id="3.40.630.30">
    <property type="match status" value="1"/>
</dbReference>
<sequence>MDKISFGSASYLQAAAFSIRYRVFVLEQKIPPELEFDQHDDELARYFVYFHNKEAIATIRYQALNENTIQPDRFCVTKKWRKKGFGKKLLAFYEKQAIKDGYQRTILSAELTAIPFYLNSGYQIVSAPYLEDGIWCQKMEKILTEVTNGY</sequence>